<keyword evidence="1" id="KW-0812">Transmembrane</keyword>
<feature type="transmembrane region" description="Helical" evidence="1">
    <location>
        <begin position="45"/>
        <end position="66"/>
    </location>
</feature>
<evidence type="ECO:0000313" key="3">
    <source>
        <dbReference type="Proteomes" id="UP001589797"/>
    </source>
</evidence>
<protein>
    <submittedName>
        <fullName evidence="2">Uncharacterized protein</fullName>
    </submittedName>
</protein>
<gene>
    <name evidence="2" type="ORF">ACFFIP_13555</name>
</gene>
<keyword evidence="1" id="KW-0472">Membrane</keyword>
<comment type="caution">
    <text evidence="2">The sequence shown here is derived from an EMBL/GenBank/DDBJ whole genome shotgun (WGS) entry which is preliminary data.</text>
</comment>
<accession>A0ABV6FV44</accession>
<proteinExistence type="predicted"/>
<sequence>MKNKAIIPWADLFARMMAPWKQTEKRITTYLQKKEAGLNVKEKKLLLILYILLVTGCLLCILLRAFGALGGSPIRVLLPINPMGIL</sequence>
<keyword evidence="3" id="KW-1185">Reference proteome</keyword>
<name>A0ABV6FV44_9BACT</name>
<evidence type="ECO:0000313" key="2">
    <source>
        <dbReference type="EMBL" id="MFC0263713.1"/>
    </source>
</evidence>
<reference evidence="2 3" key="1">
    <citation type="submission" date="2024-09" db="EMBL/GenBank/DDBJ databases">
        <authorList>
            <person name="Sun Q."/>
            <person name="Mori K."/>
        </authorList>
    </citation>
    <scope>NUCLEOTIDE SEQUENCE [LARGE SCALE GENOMIC DNA]</scope>
    <source>
        <strain evidence="2 3">CCM 7650</strain>
    </source>
</reference>
<dbReference type="Proteomes" id="UP001589797">
    <property type="component" value="Unassembled WGS sequence"/>
</dbReference>
<dbReference type="RefSeq" id="WP_377064268.1">
    <property type="nucleotide sequence ID" value="NZ_JBHLWI010000037.1"/>
</dbReference>
<evidence type="ECO:0000256" key="1">
    <source>
        <dbReference type="SAM" id="Phobius"/>
    </source>
</evidence>
<keyword evidence="1" id="KW-1133">Transmembrane helix</keyword>
<dbReference type="EMBL" id="JBHLWI010000037">
    <property type="protein sequence ID" value="MFC0263713.1"/>
    <property type="molecule type" value="Genomic_DNA"/>
</dbReference>
<organism evidence="2 3">
    <name type="scientific">Fontibacter flavus</name>
    <dbReference type="NCBI Taxonomy" id="654838"/>
    <lineage>
        <taxon>Bacteria</taxon>
        <taxon>Pseudomonadati</taxon>
        <taxon>Bacteroidota</taxon>
        <taxon>Cytophagia</taxon>
        <taxon>Cytophagales</taxon>
        <taxon>Cyclobacteriaceae</taxon>
        <taxon>Fontibacter</taxon>
    </lineage>
</organism>